<accession>A0A0K2U7H9</accession>
<evidence type="ECO:0000313" key="1">
    <source>
        <dbReference type="EMBL" id="CDW33661.1"/>
    </source>
</evidence>
<name>A0A0K2U7H9_LEPSM</name>
<reference evidence="1" key="1">
    <citation type="submission" date="2014-05" db="EMBL/GenBank/DDBJ databases">
        <authorList>
            <person name="Chronopoulou M."/>
        </authorList>
    </citation>
    <scope>NUCLEOTIDE SEQUENCE</scope>
    <source>
        <tissue evidence="1">Whole organism</tissue>
    </source>
</reference>
<dbReference type="AlphaFoldDB" id="A0A0K2U7H9"/>
<dbReference type="EMBL" id="HACA01016300">
    <property type="protein sequence ID" value="CDW33661.1"/>
    <property type="molecule type" value="Transcribed_RNA"/>
</dbReference>
<sequence>MAVFGRLKGMLSGVQYKSKDQPKSALKNA</sequence>
<organism evidence="1">
    <name type="scientific">Lepeophtheirus salmonis</name>
    <name type="common">Salmon louse</name>
    <name type="synonym">Caligus salmonis</name>
    <dbReference type="NCBI Taxonomy" id="72036"/>
    <lineage>
        <taxon>Eukaryota</taxon>
        <taxon>Metazoa</taxon>
        <taxon>Ecdysozoa</taxon>
        <taxon>Arthropoda</taxon>
        <taxon>Crustacea</taxon>
        <taxon>Multicrustacea</taxon>
        <taxon>Hexanauplia</taxon>
        <taxon>Copepoda</taxon>
        <taxon>Siphonostomatoida</taxon>
        <taxon>Caligidae</taxon>
        <taxon>Lepeophtheirus</taxon>
    </lineage>
</organism>
<protein>
    <submittedName>
        <fullName evidence="1">Uncharacterized protein</fullName>
    </submittedName>
</protein>
<proteinExistence type="predicted"/>